<proteinExistence type="predicted"/>
<keyword evidence="1" id="KW-0812">Transmembrane</keyword>
<comment type="caution">
    <text evidence="2">The sequence shown here is derived from an EMBL/GenBank/DDBJ whole genome shotgun (WGS) entry which is preliminary data.</text>
</comment>
<dbReference type="AlphaFoldDB" id="A0A218XQI3"/>
<name>A0A218XQI3_PUNGR</name>
<gene>
    <name evidence="2" type="ORF">CDL15_Pgr017481</name>
</gene>
<reference evidence="3" key="1">
    <citation type="journal article" date="2017" name="Plant J.">
        <title>The pomegranate (Punica granatum L.) genome and the genomics of punicalagin biosynthesis.</title>
        <authorList>
            <person name="Qin G."/>
            <person name="Xu C."/>
            <person name="Ming R."/>
            <person name="Tang H."/>
            <person name="Guyot R."/>
            <person name="Kramer E.M."/>
            <person name="Hu Y."/>
            <person name="Yi X."/>
            <person name="Qi Y."/>
            <person name="Xu X."/>
            <person name="Gao Z."/>
            <person name="Pan H."/>
            <person name="Jian J."/>
            <person name="Tian Y."/>
            <person name="Yue Z."/>
            <person name="Xu Y."/>
        </authorList>
    </citation>
    <scope>NUCLEOTIDE SEQUENCE [LARGE SCALE GENOMIC DNA]</scope>
    <source>
        <strain evidence="3">cv. Dabenzi</strain>
    </source>
</reference>
<feature type="transmembrane region" description="Helical" evidence="1">
    <location>
        <begin position="28"/>
        <end position="49"/>
    </location>
</feature>
<accession>A0A218XQI3</accession>
<sequence length="248" mass="26956">MKLLRRCSAPGVAVCLICRKPALLLGRLLVALLGAGFIAEAIVVCWGCPRRAMRDSSSVVERLRIPRGQKSESAVVLAFVVPVILISLRPRCEASEAPVGLAGHIETFSKVPKRLYRLFDAPVSLGPFSSGCRRAAAFVTRRTLTRDAPVYVACRGRIVASFNQGCPSVGALYNHRPRSCLWLQHQLYAERCALEADRHVCLSIETVALKDAARSDASVVSFIGGTSLSSPSLLKYRKKDPIGVLEEV</sequence>
<dbReference type="Proteomes" id="UP000197138">
    <property type="component" value="Unassembled WGS sequence"/>
</dbReference>
<keyword evidence="1" id="KW-1133">Transmembrane helix</keyword>
<evidence type="ECO:0000313" key="2">
    <source>
        <dbReference type="EMBL" id="OWM87223.1"/>
    </source>
</evidence>
<evidence type="ECO:0000256" key="1">
    <source>
        <dbReference type="SAM" id="Phobius"/>
    </source>
</evidence>
<organism evidence="2 3">
    <name type="scientific">Punica granatum</name>
    <name type="common">Pomegranate</name>
    <dbReference type="NCBI Taxonomy" id="22663"/>
    <lineage>
        <taxon>Eukaryota</taxon>
        <taxon>Viridiplantae</taxon>
        <taxon>Streptophyta</taxon>
        <taxon>Embryophyta</taxon>
        <taxon>Tracheophyta</taxon>
        <taxon>Spermatophyta</taxon>
        <taxon>Magnoliopsida</taxon>
        <taxon>eudicotyledons</taxon>
        <taxon>Gunneridae</taxon>
        <taxon>Pentapetalae</taxon>
        <taxon>rosids</taxon>
        <taxon>malvids</taxon>
        <taxon>Myrtales</taxon>
        <taxon>Lythraceae</taxon>
        <taxon>Punica</taxon>
    </lineage>
</organism>
<keyword evidence="1" id="KW-0472">Membrane</keyword>
<dbReference type="EMBL" id="MTKT01000824">
    <property type="protein sequence ID" value="OWM87223.1"/>
    <property type="molecule type" value="Genomic_DNA"/>
</dbReference>
<protein>
    <submittedName>
        <fullName evidence="2">Uncharacterized protein</fullName>
    </submittedName>
</protein>
<evidence type="ECO:0000313" key="3">
    <source>
        <dbReference type="Proteomes" id="UP000197138"/>
    </source>
</evidence>